<keyword evidence="4" id="KW-1185">Reference proteome</keyword>
<sequence length="488" mass="55092">MPAIRRSTRASMRGGSANSDPSDAAVTSLSFSSSLRSSSSGSRDAFSPECSLTSLSSLSTSPEPKKPTIVVCGQKLEPTIVFDTLWRWLVERKAMYDRRCKGMPAPWTQDPILRHWKFCNAYRVLDRTSQFVVTEVIERGSQDRTELLFRILLFNCFNRIETWTLLKDAFGGALTYAQLDLDAYNKVLRAALDRKQSLFTNAYMKIGKKYDYHENHMHYLQQLQILMRDLPPILDSARYAADVFERIAAYPGMGNFMAYQLMLSLSYSPLLNFAANDFVVPGLGASSGLTKMFGASLRHAKQHAPDIEAQILRWMASTQRTHFARLGLTFAYLRGANGAEHALDVADLEHAVCEVDKYARKAHPRIRGLGTRTNFRGSYHEATARPLDAVPALPRAWADPARRVARVRATPVEVEKRWCVLKVLAERATPDENKAVHGDEWEYQVSWLGSYAPTWEPRYSIAEDAPELVDEFKARNKSGSKGKKIRKV</sequence>
<feature type="domain" description="Chromo" evidence="2">
    <location>
        <begin position="423"/>
        <end position="484"/>
    </location>
</feature>
<evidence type="ECO:0000259" key="2">
    <source>
        <dbReference type="PROSITE" id="PS50013"/>
    </source>
</evidence>
<proteinExistence type="predicted"/>
<feature type="region of interest" description="Disordered" evidence="1">
    <location>
        <begin position="1"/>
        <end position="25"/>
    </location>
</feature>
<evidence type="ECO:0000313" key="3">
    <source>
        <dbReference type="EMBL" id="KAJ7082243.1"/>
    </source>
</evidence>
<dbReference type="SUPFAM" id="SSF54160">
    <property type="entry name" value="Chromo domain-like"/>
    <property type="match status" value="1"/>
</dbReference>
<comment type="caution">
    <text evidence="3">The sequence shown here is derived from an EMBL/GenBank/DDBJ whole genome shotgun (WGS) entry which is preliminary data.</text>
</comment>
<evidence type="ECO:0000256" key="1">
    <source>
        <dbReference type="SAM" id="MobiDB-lite"/>
    </source>
</evidence>
<gene>
    <name evidence="3" type="ORF">B0H15DRAFT_912497</name>
</gene>
<dbReference type="EMBL" id="JARJCN010000046">
    <property type="protein sequence ID" value="KAJ7082243.1"/>
    <property type="molecule type" value="Genomic_DNA"/>
</dbReference>
<organism evidence="3 4">
    <name type="scientific">Mycena belliarum</name>
    <dbReference type="NCBI Taxonomy" id="1033014"/>
    <lineage>
        <taxon>Eukaryota</taxon>
        <taxon>Fungi</taxon>
        <taxon>Dikarya</taxon>
        <taxon>Basidiomycota</taxon>
        <taxon>Agaricomycotina</taxon>
        <taxon>Agaricomycetes</taxon>
        <taxon>Agaricomycetidae</taxon>
        <taxon>Agaricales</taxon>
        <taxon>Marasmiineae</taxon>
        <taxon>Mycenaceae</taxon>
        <taxon>Mycena</taxon>
    </lineage>
</organism>
<reference evidence="3" key="1">
    <citation type="submission" date="2023-03" db="EMBL/GenBank/DDBJ databases">
        <title>Massive genome expansion in bonnet fungi (Mycena s.s.) driven by repeated elements and novel gene families across ecological guilds.</title>
        <authorList>
            <consortium name="Lawrence Berkeley National Laboratory"/>
            <person name="Harder C.B."/>
            <person name="Miyauchi S."/>
            <person name="Viragh M."/>
            <person name="Kuo A."/>
            <person name="Thoen E."/>
            <person name="Andreopoulos B."/>
            <person name="Lu D."/>
            <person name="Skrede I."/>
            <person name="Drula E."/>
            <person name="Henrissat B."/>
            <person name="Morin E."/>
            <person name="Kohler A."/>
            <person name="Barry K."/>
            <person name="LaButti K."/>
            <person name="Morin E."/>
            <person name="Salamov A."/>
            <person name="Lipzen A."/>
            <person name="Mereny Z."/>
            <person name="Hegedus B."/>
            <person name="Baldrian P."/>
            <person name="Stursova M."/>
            <person name="Weitz H."/>
            <person name="Taylor A."/>
            <person name="Grigoriev I.V."/>
            <person name="Nagy L.G."/>
            <person name="Martin F."/>
            <person name="Kauserud H."/>
        </authorList>
    </citation>
    <scope>NUCLEOTIDE SEQUENCE</scope>
    <source>
        <strain evidence="3">CBHHK173m</strain>
    </source>
</reference>
<protein>
    <recommendedName>
        <fullName evidence="2">Chromo domain-containing protein</fullName>
    </recommendedName>
</protein>
<dbReference type="InterPro" id="IPR040684">
    <property type="entry name" value="HMUDK_hel"/>
</dbReference>
<dbReference type="Pfam" id="PF18723">
    <property type="entry name" value="HMUDK_hel"/>
    <property type="match status" value="1"/>
</dbReference>
<accession>A0AAD6XMW5</accession>
<dbReference type="InterPro" id="IPR000953">
    <property type="entry name" value="Chromo/chromo_shadow_dom"/>
</dbReference>
<dbReference type="Proteomes" id="UP001222325">
    <property type="component" value="Unassembled WGS sequence"/>
</dbReference>
<name>A0AAD6XMW5_9AGAR</name>
<dbReference type="AlphaFoldDB" id="A0AAD6XMW5"/>
<evidence type="ECO:0000313" key="4">
    <source>
        <dbReference type="Proteomes" id="UP001222325"/>
    </source>
</evidence>
<dbReference type="InterPro" id="IPR016197">
    <property type="entry name" value="Chromo-like_dom_sf"/>
</dbReference>
<dbReference type="Gene3D" id="2.40.50.40">
    <property type="match status" value="1"/>
</dbReference>
<dbReference type="PROSITE" id="PS50013">
    <property type="entry name" value="CHROMO_2"/>
    <property type="match status" value="1"/>
</dbReference>
<dbReference type="GO" id="GO:0006338">
    <property type="term" value="P:chromatin remodeling"/>
    <property type="evidence" value="ECO:0007669"/>
    <property type="project" value="UniProtKB-ARBA"/>
</dbReference>